<dbReference type="GO" id="GO:0005886">
    <property type="term" value="C:plasma membrane"/>
    <property type="evidence" value="ECO:0007669"/>
    <property type="project" value="TreeGrafter"/>
</dbReference>
<evidence type="ECO:0000313" key="5">
    <source>
        <dbReference type="EMBL" id="RWR75112.1"/>
    </source>
</evidence>
<dbReference type="GO" id="GO:0005509">
    <property type="term" value="F:calcium ion binding"/>
    <property type="evidence" value="ECO:0007669"/>
    <property type="project" value="InterPro"/>
</dbReference>
<dbReference type="PROSITE" id="PS51897">
    <property type="entry name" value="ANNEXIN_2"/>
    <property type="match status" value="1"/>
</dbReference>
<dbReference type="GO" id="GO:0009651">
    <property type="term" value="P:response to salt stress"/>
    <property type="evidence" value="ECO:0007669"/>
    <property type="project" value="TreeGrafter"/>
</dbReference>
<dbReference type="SMART" id="SM00335">
    <property type="entry name" value="ANX"/>
    <property type="match status" value="1"/>
</dbReference>
<dbReference type="GO" id="GO:0005737">
    <property type="term" value="C:cytoplasm"/>
    <property type="evidence" value="ECO:0007669"/>
    <property type="project" value="TreeGrafter"/>
</dbReference>
<reference evidence="5 6" key="1">
    <citation type="journal article" date="2019" name="Nat. Plants">
        <title>Stout camphor tree genome fills gaps in understanding of flowering plant genome evolution.</title>
        <authorList>
            <person name="Chaw S.M."/>
            <person name="Liu Y.C."/>
            <person name="Wu Y.W."/>
            <person name="Wang H.Y."/>
            <person name="Lin C.I."/>
            <person name="Wu C.S."/>
            <person name="Ke H.M."/>
            <person name="Chang L.Y."/>
            <person name="Hsu C.Y."/>
            <person name="Yang H.T."/>
            <person name="Sudianto E."/>
            <person name="Hsu M.H."/>
            <person name="Wu K.P."/>
            <person name="Wang L.N."/>
            <person name="Leebens-Mack J.H."/>
            <person name="Tsai I.J."/>
        </authorList>
    </citation>
    <scope>NUCLEOTIDE SEQUENCE [LARGE SCALE GENOMIC DNA]</scope>
    <source>
        <strain evidence="6">cv. Chaw 1501</strain>
        <tissue evidence="5">Young leaves</tissue>
    </source>
</reference>
<dbReference type="PANTHER" id="PTHR10502">
    <property type="entry name" value="ANNEXIN"/>
    <property type="match status" value="1"/>
</dbReference>
<keyword evidence="6" id="KW-1185">Reference proteome</keyword>
<dbReference type="GO" id="GO:0005544">
    <property type="term" value="F:calcium-dependent phospholipid binding"/>
    <property type="evidence" value="ECO:0007669"/>
    <property type="project" value="InterPro"/>
</dbReference>
<dbReference type="GO" id="GO:0009409">
    <property type="term" value="P:response to cold"/>
    <property type="evidence" value="ECO:0007669"/>
    <property type="project" value="TreeGrafter"/>
</dbReference>
<gene>
    <name evidence="5" type="ORF">CKAN_00347800</name>
</gene>
<feature type="region of interest" description="Disordered" evidence="4">
    <location>
        <begin position="1"/>
        <end position="161"/>
    </location>
</feature>
<keyword evidence="3" id="KW-0041">Annexin</keyword>
<comment type="caution">
    <text evidence="5">The sequence shown here is derived from an EMBL/GenBank/DDBJ whole genome shotgun (WGS) entry which is preliminary data.</text>
</comment>
<feature type="compositionally biased region" description="Polar residues" evidence="4">
    <location>
        <begin position="43"/>
        <end position="62"/>
    </location>
</feature>
<feature type="compositionally biased region" description="Low complexity" evidence="4">
    <location>
        <begin position="96"/>
        <end position="109"/>
    </location>
</feature>
<dbReference type="Gene3D" id="1.10.220.10">
    <property type="entry name" value="Annexin"/>
    <property type="match status" value="1"/>
</dbReference>
<dbReference type="OrthoDB" id="37886at2759"/>
<evidence type="ECO:0000256" key="4">
    <source>
        <dbReference type="SAM" id="MobiDB-lite"/>
    </source>
</evidence>
<sequence length="295" mass="32301">MDAGDTEPEIIGPDEVSDRPDEDYNVEDEGNEDEVKGADAENQDSNENGTVDGDNQPSNATDNKNDLTENRIEPYGEGDNASSAAKETQKEQTSDNNNNQAAANNANTTAPPPPQPQGQQQPQPKKQPQTQPETKTLANSIPSLQEKAPCPSSYVPLPTPEDDAATLHRAFKGKGCDVGKVVQILAQRDSTHRNQIALYYKRNYDEELSDRISSEFSRIGLGDLKEQVGVDLTINPTGSFSLFCNDIKRAIALWLLNESERDATIVWLSLQMASFDKAAVTEVICSRTPSQLRKP</sequence>
<protein>
    <submittedName>
        <fullName evidence="5">Annexin D5</fullName>
    </submittedName>
</protein>
<dbReference type="InterPro" id="IPR037104">
    <property type="entry name" value="Annexin_sf"/>
</dbReference>
<dbReference type="GO" id="GO:0009408">
    <property type="term" value="P:response to heat"/>
    <property type="evidence" value="ECO:0007669"/>
    <property type="project" value="TreeGrafter"/>
</dbReference>
<dbReference type="STRING" id="337451.A0A3S3M8G7"/>
<dbReference type="SUPFAM" id="SSF47874">
    <property type="entry name" value="Annexin"/>
    <property type="match status" value="1"/>
</dbReference>
<dbReference type="GO" id="GO:0009414">
    <property type="term" value="P:response to water deprivation"/>
    <property type="evidence" value="ECO:0007669"/>
    <property type="project" value="TreeGrafter"/>
</dbReference>
<feature type="compositionally biased region" description="Basic and acidic residues" evidence="4">
    <location>
        <begin position="63"/>
        <end position="74"/>
    </location>
</feature>
<accession>A0A3S3M8G7</accession>
<evidence type="ECO:0000313" key="6">
    <source>
        <dbReference type="Proteomes" id="UP000283530"/>
    </source>
</evidence>
<keyword evidence="2" id="KW-0677">Repeat</keyword>
<evidence type="ECO:0000256" key="1">
    <source>
        <dbReference type="ARBA" id="ARBA00007831"/>
    </source>
</evidence>
<evidence type="ECO:0000256" key="3">
    <source>
        <dbReference type="ARBA" id="ARBA00023216"/>
    </source>
</evidence>
<evidence type="ECO:0000256" key="2">
    <source>
        <dbReference type="ARBA" id="ARBA00022737"/>
    </source>
</evidence>
<dbReference type="Pfam" id="PF00191">
    <property type="entry name" value="Annexin"/>
    <property type="match status" value="1"/>
</dbReference>
<name>A0A3S3M8G7_9MAGN</name>
<proteinExistence type="inferred from homology"/>
<dbReference type="AlphaFoldDB" id="A0A3S3M8G7"/>
<dbReference type="EMBL" id="QPKB01000001">
    <property type="protein sequence ID" value="RWR75112.1"/>
    <property type="molecule type" value="Genomic_DNA"/>
</dbReference>
<dbReference type="InterPro" id="IPR018502">
    <property type="entry name" value="Annexin_repeat"/>
</dbReference>
<dbReference type="PANTHER" id="PTHR10502:SF102">
    <property type="entry name" value="ANNEXIN B11"/>
    <property type="match status" value="1"/>
</dbReference>
<dbReference type="Proteomes" id="UP000283530">
    <property type="component" value="Unassembled WGS sequence"/>
</dbReference>
<feature type="compositionally biased region" description="Acidic residues" evidence="4">
    <location>
        <begin position="20"/>
        <end position="32"/>
    </location>
</feature>
<feature type="compositionally biased region" description="Low complexity" evidence="4">
    <location>
        <begin position="117"/>
        <end position="136"/>
    </location>
</feature>
<dbReference type="GO" id="GO:0001786">
    <property type="term" value="F:phosphatidylserine binding"/>
    <property type="evidence" value="ECO:0007669"/>
    <property type="project" value="TreeGrafter"/>
</dbReference>
<comment type="similarity">
    <text evidence="1">Belongs to the annexin family.</text>
</comment>
<organism evidence="5 6">
    <name type="scientific">Cinnamomum micranthum f. kanehirae</name>
    <dbReference type="NCBI Taxonomy" id="337451"/>
    <lineage>
        <taxon>Eukaryota</taxon>
        <taxon>Viridiplantae</taxon>
        <taxon>Streptophyta</taxon>
        <taxon>Embryophyta</taxon>
        <taxon>Tracheophyta</taxon>
        <taxon>Spermatophyta</taxon>
        <taxon>Magnoliopsida</taxon>
        <taxon>Magnoliidae</taxon>
        <taxon>Laurales</taxon>
        <taxon>Lauraceae</taxon>
        <taxon>Cinnamomum</taxon>
    </lineage>
</organism>